<dbReference type="CDD" id="cd07890">
    <property type="entry name" value="CYTH-like_AC_IV-like"/>
    <property type="match status" value="1"/>
</dbReference>
<evidence type="ECO:0000313" key="3">
    <source>
        <dbReference type="Proteomes" id="UP000034706"/>
    </source>
</evidence>
<comment type="caution">
    <text evidence="2">The sequence shown here is derived from an EMBL/GenBank/DDBJ whole genome shotgun (WGS) entry which is preliminary data.</text>
</comment>
<dbReference type="PANTHER" id="PTHR21028:SF2">
    <property type="entry name" value="CYTH DOMAIN-CONTAINING PROTEIN"/>
    <property type="match status" value="1"/>
</dbReference>
<dbReference type="InterPro" id="IPR023577">
    <property type="entry name" value="CYTH_domain"/>
</dbReference>
<dbReference type="InterPro" id="IPR033469">
    <property type="entry name" value="CYTH-like_dom_sf"/>
</dbReference>
<dbReference type="PROSITE" id="PS51707">
    <property type="entry name" value="CYTH"/>
    <property type="match status" value="1"/>
</dbReference>
<dbReference type="EMBL" id="LBVT01000012">
    <property type="protein sequence ID" value="KKQ91561.1"/>
    <property type="molecule type" value="Genomic_DNA"/>
</dbReference>
<sequence>MQNIEYKIFTGSDQDIIKRLKTLGAKYAYGIYQKDTYFNYGGGRLKLREVKNKTAELILYTRSDDKRSRFSDYTIVPLAKKNKSIVLNLLKNLFGKKAEVVKKRNLWLLEHTRVHLDEVRGLGKFLELETMMQNINQKTAQKEHENIKKILNLSKFKPIPSSYCDLIMSNK</sequence>
<proteinExistence type="predicted"/>
<name>A0A0G0PQB7_9BACT</name>
<gene>
    <name evidence="2" type="ORF">UT16_C0012G0007</name>
</gene>
<organism evidence="2 3">
    <name type="scientific">Candidatus Azambacteria bacterium GW2011_GWA2_39_10</name>
    <dbReference type="NCBI Taxonomy" id="1618611"/>
    <lineage>
        <taxon>Bacteria</taxon>
        <taxon>Candidatus Azamiibacteriota</taxon>
    </lineage>
</organism>
<dbReference type="Pfam" id="PF01928">
    <property type="entry name" value="CYTH"/>
    <property type="match status" value="1"/>
</dbReference>
<dbReference type="AlphaFoldDB" id="A0A0G0PQB7"/>
<dbReference type="SUPFAM" id="SSF55154">
    <property type="entry name" value="CYTH-like phosphatases"/>
    <property type="match status" value="1"/>
</dbReference>
<dbReference type="InterPro" id="IPR008173">
    <property type="entry name" value="Adenylyl_cyclase_CyaB"/>
</dbReference>
<evidence type="ECO:0000259" key="1">
    <source>
        <dbReference type="PROSITE" id="PS51707"/>
    </source>
</evidence>
<dbReference type="PANTHER" id="PTHR21028">
    <property type="entry name" value="SI:CH211-156B7.4"/>
    <property type="match status" value="1"/>
</dbReference>
<evidence type="ECO:0000313" key="2">
    <source>
        <dbReference type="EMBL" id="KKQ91561.1"/>
    </source>
</evidence>
<protein>
    <recommendedName>
        <fullName evidence="1">CYTH domain-containing protein</fullName>
    </recommendedName>
</protein>
<reference evidence="2 3" key="1">
    <citation type="journal article" date="2015" name="Nature">
        <title>rRNA introns, odd ribosomes, and small enigmatic genomes across a large radiation of phyla.</title>
        <authorList>
            <person name="Brown C.T."/>
            <person name="Hug L.A."/>
            <person name="Thomas B.C."/>
            <person name="Sharon I."/>
            <person name="Castelle C.J."/>
            <person name="Singh A."/>
            <person name="Wilkins M.J."/>
            <person name="Williams K.H."/>
            <person name="Banfield J.F."/>
        </authorList>
    </citation>
    <scope>NUCLEOTIDE SEQUENCE [LARGE SCALE GENOMIC DNA]</scope>
</reference>
<feature type="domain" description="CYTH" evidence="1">
    <location>
        <begin position="1"/>
        <end position="169"/>
    </location>
</feature>
<accession>A0A0G0PQB7</accession>
<dbReference type="Gene3D" id="2.40.320.10">
    <property type="entry name" value="Hypothetical Protein Pfu-838710-001"/>
    <property type="match status" value="1"/>
</dbReference>
<dbReference type="Proteomes" id="UP000034706">
    <property type="component" value="Unassembled WGS sequence"/>
</dbReference>